<keyword evidence="12" id="KW-1185">Reference proteome</keyword>
<evidence type="ECO:0000256" key="2">
    <source>
        <dbReference type="ARBA" id="ARBA00012705"/>
    </source>
</evidence>
<feature type="active site" description="Proton acceptor" evidence="6">
    <location>
        <position position="348"/>
    </location>
</feature>
<dbReference type="AlphaFoldDB" id="A0A023WZQ8"/>
<dbReference type="PANTHER" id="PTHR18919:SF107">
    <property type="entry name" value="ACETYL-COA ACETYLTRANSFERASE, CYTOSOLIC"/>
    <property type="match status" value="1"/>
</dbReference>
<dbReference type="Proteomes" id="UP000025229">
    <property type="component" value="Chromosome"/>
</dbReference>
<dbReference type="PIRSF" id="PIRSF000429">
    <property type="entry name" value="Ac-CoA_Ac_transf"/>
    <property type="match status" value="1"/>
</dbReference>
<dbReference type="NCBIfam" id="TIGR01930">
    <property type="entry name" value="AcCoA-C-Actrans"/>
    <property type="match status" value="1"/>
</dbReference>
<evidence type="ECO:0000256" key="1">
    <source>
        <dbReference type="ARBA" id="ARBA00010982"/>
    </source>
</evidence>
<reference evidence="11" key="2">
    <citation type="submission" date="2023-11" db="EMBL/GenBank/DDBJ databases">
        <title>MicrobeMod: A computational toolkit for identifying prokaryotic methylation and restriction-modification with nanopore sequencing.</title>
        <authorList>
            <person name="Crits-Christoph A."/>
            <person name="Kang S.C."/>
            <person name="Lee H."/>
            <person name="Ostrov N."/>
        </authorList>
    </citation>
    <scope>NUCLEOTIDE SEQUENCE</scope>
    <source>
        <strain evidence="11">ATCC 51242</strain>
    </source>
</reference>
<feature type="active site" description="Proton acceptor" evidence="6">
    <location>
        <position position="378"/>
    </location>
</feature>
<dbReference type="InterPro" id="IPR020616">
    <property type="entry name" value="Thiolase_N"/>
</dbReference>
<dbReference type="OrthoDB" id="9764638at2"/>
<dbReference type="EMBL" id="JAWXXX010000001">
    <property type="protein sequence ID" value="MDX5893123.1"/>
    <property type="molecule type" value="Genomic_DNA"/>
</dbReference>
<dbReference type="NCBIfam" id="NF006086">
    <property type="entry name" value="PRK08235.1"/>
    <property type="match status" value="1"/>
</dbReference>
<protein>
    <recommendedName>
        <fullName evidence="5">Probable acetyl-CoA acetyltransferase</fullName>
        <ecNumber evidence="2">2.3.1.9</ecNumber>
    </recommendedName>
</protein>
<keyword evidence="4 7" id="KW-0012">Acyltransferase</keyword>
<keyword evidence="3 7" id="KW-0808">Transferase</keyword>
<dbReference type="HOGENOM" id="CLU_031026_0_0_11"/>
<evidence type="ECO:0000313" key="11">
    <source>
        <dbReference type="EMBL" id="MDX5893123.1"/>
    </source>
</evidence>
<proteinExistence type="inferred from homology"/>
<dbReference type="InterPro" id="IPR020610">
    <property type="entry name" value="Thiolase_AS"/>
</dbReference>
<dbReference type="Gene3D" id="3.40.47.10">
    <property type="match status" value="2"/>
</dbReference>
<evidence type="ECO:0000313" key="10">
    <source>
        <dbReference type="EMBL" id="AHY45707.1"/>
    </source>
</evidence>
<dbReference type="InterPro" id="IPR020613">
    <property type="entry name" value="Thiolase_CS"/>
</dbReference>
<gene>
    <name evidence="10" type="ORF">RradSPS_0424</name>
    <name evidence="11" type="ORF">SIL72_03665</name>
</gene>
<name>A0A023WZQ8_RUBRA</name>
<dbReference type="InterPro" id="IPR020617">
    <property type="entry name" value="Thiolase_C"/>
</dbReference>
<comment type="similarity">
    <text evidence="1 7">Belongs to the thiolase-like superfamily. Thiolase family.</text>
</comment>
<dbReference type="InterPro" id="IPR002155">
    <property type="entry name" value="Thiolase"/>
</dbReference>
<sequence length="391" mass="40821">MERAVVLGAARTPFGKFGGGLSPLSATELGGVAIREALDRSGVEDERVEHSVFGIVVQAGVGQIPSRQANVAAGLPYSLTTETLNQVCASGLRSATLAETLIRAGDYGVILAGGMESMSNAPYLVPKARWGARMGDAKLVDSMIHDGLYDSFERSQMLTFGSEVAKELGVSREEQDRWAYRSHRRASEATEAGRLAEEIVGVKVPGRKGQTDYVDADEAIRHDASLEKMQALRPLEEGGTVTAGNAPGVNDGAGALVLASESFAGRNDLEPLGTIVAHAKVAERPPCLLTVPGNAGKKALEKAGWRASDLDLVEINEAFASVAVHSTRMLGVDEEIVNVNGGAVALGHPIGASGARILMTLLYELKRRGGGRGLAAICSGGGQGDAVLVEV</sequence>
<dbReference type="Pfam" id="PF00108">
    <property type="entry name" value="Thiolase_N"/>
    <property type="match status" value="1"/>
</dbReference>
<organism evidence="10 12">
    <name type="scientific">Rubrobacter radiotolerans</name>
    <name type="common">Arthrobacter radiotolerans</name>
    <dbReference type="NCBI Taxonomy" id="42256"/>
    <lineage>
        <taxon>Bacteria</taxon>
        <taxon>Bacillati</taxon>
        <taxon>Actinomycetota</taxon>
        <taxon>Rubrobacteria</taxon>
        <taxon>Rubrobacterales</taxon>
        <taxon>Rubrobacteraceae</taxon>
        <taxon>Rubrobacter</taxon>
    </lineage>
</organism>
<dbReference type="GO" id="GO:0003985">
    <property type="term" value="F:acetyl-CoA C-acetyltransferase activity"/>
    <property type="evidence" value="ECO:0007669"/>
    <property type="project" value="UniProtKB-EC"/>
</dbReference>
<evidence type="ECO:0000256" key="3">
    <source>
        <dbReference type="ARBA" id="ARBA00022679"/>
    </source>
</evidence>
<dbReference type="KEGG" id="rrd:RradSPS_0424"/>
<evidence type="ECO:0000259" key="9">
    <source>
        <dbReference type="Pfam" id="PF02803"/>
    </source>
</evidence>
<feature type="domain" description="Thiolase C-terminal" evidence="9">
    <location>
        <begin position="270"/>
        <end position="390"/>
    </location>
</feature>
<dbReference type="PANTHER" id="PTHR18919">
    <property type="entry name" value="ACETYL-COA C-ACYLTRANSFERASE"/>
    <property type="match status" value="1"/>
</dbReference>
<evidence type="ECO:0000256" key="7">
    <source>
        <dbReference type="RuleBase" id="RU003557"/>
    </source>
</evidence>
<dbReference type="RefSeq" id="WP_038680369.1">
    <property type="nucleotide sequence ID" value="NZ_CP007514.1"/>
</dbReference>
<reference evidence="10 12" key="1">
    <citation type="submission" date="2014-03" db="EMBL/GenBank/DDBJ databases">
        <title>Complete genome sequence of the Radio-Resistant Rubrobacter radiotolerans RSPS-4.</title>
        <authorList>
            <person name="Egas C.C."/>
            <person name="Barroso C.C."/>
            <person name="Froufe H.J.C."/>
            <person name="Pacheco J.J."/>
            <person name="Albuquerque L.L."/>
            <person name="da Costa M.M.S."/>
        </authorList>
    </citation>
    <scope>NUCLEOTIDE SEQUENCE [LARGE SCALE GENOMIC DNA]</scope>
    <source>
        <strain evidence="10 12">RSPS-4</strain>
    </source>
</reference>
<dbReference type="InterPro" id="IPR016039">
    <property type="entry name" value="Thiolase-like"/>
</dbReference>
<dbReference type="EC" id="2.3.1.9" evidence="2"/>
<dbReference type="PROSITE" id="PS00737">
    <property type="entry name" value="THIOLASE_2"/>
    <property type="match status" value="1"/>
</dbReference>
<dbReference type="CDD" id="cd00751">
    <property type="entry name" value="thiolase"/>
    <property type="match status" value="1"/>
</dbReference>
<accession>A0A023WZQ8</accession>
<dbReference type="EMBL" id="CP007514">
    <property type="protein sequence ID" value="AHY45707.1"/>
    <property type="molecule type" value="Genomic_DNA"/>
</dbReference>
<feature type="active site" description="Acyl-thioester intermediate" evidence="6">
    <location>
        <position position="88"/>
    </location>
</feature>
<dbReference type="STRING" id="42256.RradSPS_0424"/>
<evidence type="ECO:0000256" key="5">
    <source>
        <dbReference type="ARBA" id="ARBA00040529"/>
    </source>
</evidence>
<dbReference type="SUPFAM" id="SSF53901">
    <property type="entry name" value="Thiolase-like"/>
    <property type="match status" value="2"/>
</dbReference>
<dbReference type="eggNOG" id="COG0183">
    <property type="taxonomic scope" value="Bacteria"/>
</dbReference>
<dbReference type="Proteomes" id="UP001281130">
    <property type="component" value="Unassembled WGS sequence"/>
</dbReference>
<dbReference type="Pfam" id="PF02803">
    <property type="entry name" value="Thiolase_C"/>
    <property type="match status" value="1"/>
</dbReference>
<dbReference type="PROSITE" id="PS00099">
    <property type="entry name" value="THIOLASE_3"/>
    <property type="match status" value="1"/>
</dbReference>
<evidence type="ECO:0000259" key="8">
    <source>
        <dbReference type="Pfam" id="PF00108"/>
    </source>
</evidence>
<evidence type="ECO:0000313" key="12">
    <source>
        <dbReference type="Proteomes" id="UP000025229"/>
    </source>
</evidence>
<dbReference type="PATRIC" id="fig|42256.3.peg.433"/>
<feature type="domain" description="Thiolase N-terminal" evidence="8">
    <location>
        <begin position="5"/>
        <end position="262"/>
    </location>
</feature>
<evidence type="ECO:0000256" key="6">
    <source>
        <dbReference type="PIRSR" id="PIRSR000429-1"/>
    </source>
</evidence>
<evidence type="ECO:0000256" key="4">
    <source>
        <dbReference type="ARBA" id="ARBA00023315"/>
    </source>
</evidence>